<evidence type="ECO:0000313" key="3">
    <source>
        <dbReference type="Proteomes" id="UP001152797"/>
    </source>
</evidence>
<name>A0A9P1FSN8_9DINO</name>
<comment type="caution">
    <text evidence="1">The sequence shown here is derived from an EMBL/GenBank/DDBJ whole genome shotgun (WGS) entry which is preliminary data.</text>
</comment>
<dbReference type="EMBL" id="CAMXCT010001120">
    <property type="protein sequence ID" value="CAI3986958.1"/>
    <property type="molecule type" value="Genomic_DNA"/>
</dbReference>
<dbReference type="AlphaFoldDB" id="A0A9P1FSN8"/>
<keyword evidence="3" id="KW-1185">Reference proteome</keyword>
<reference evidence="1" key="1">
    <citation type="submission" date="2022-10" db="EMBL/GenBank/DDBJ databases">
        <authorList>
            <person name="Chen Y."/>
            <person name="Dougan E. K."/>
            <person name="Chan C."/>
            <person name="Rhodes N."/>
            <person name="Thang M."/>
        </authorList>
    </citation>
    <scope>NUCLEOTIDE SEQUENCE</scope>
</reference>
<protein>
    <submittedName>
        <fullName evidence="1">Uncharacterized protein</fullName>
    </submittedName>
</protein>
<feature type="non-terminal residue" evidence="1">
    <location>
        <position position="1"/>
    </location>
</feature>
<evidence type="ECO:0000313" key="1">
    <source>
        <dbReference type="EMBL" id="CAI3986958.1"/>
    </source>
</evidence>
<gene>
    <name evidence="1" type="ORF">C1SCF055_LOCUS14269</name>
</gene>
<accession>A0A9P1FSN8</accession>
<organism evidence="1">
    <name type="scientific">Cladocopium goreaui</name>
    <dbReference type="NCBI Taxonomy" id="2562237"/>
    <lineage>
        <taxon>Eukaryota</taxon>
        <taxon>Sar</taxon>
        <taxon>Alveolata</taxon>
        <taxon>Dinophyceae</taxon>
        <taxon>Suessiales</taxon>
        <taxon>Symbiodiniaceae</taxon>
        <taxon>Cladocopium</taxon>
    </lineage>
</organism>
<evidence type="ECO:0000313" key="2">
    <source>
        <dbReference type="EMBL" id="CAL1140333.1"/>
    </source>
</evidence>
<dbReference type="EMBL" id="CAMXCT020001120">
    <property type="protein sequence ID" value="CAL1140333.1"/>
    <property type="molecule type" value="Genomic_DNA"/>
</dbReference>
<proteinExistence type="predicted"/>
<sequence>MPVLLQAVTFVEPDEDETLVYTAVGIHAQHRQTLVRDASDWIEIHGETPWTKLPAFDPWRIYPDVLHVLDLAIAPDSIGSFLLFATDNGNRDQGLDTIRMQYFQWASEIKLGCEYLANPKLFTSK</sequence>
<dbReference type="EMBL" id="CAMXCT030001120">
    <property type="protein sequence ID" value="CAL4774270.1"/>
    <property type="molecule type" value="Genomic_DNA"/>
</dbReference>
<dbReference type="Proteomes" id="UP001152797">
    <property type="component" value="Unassembled WGS sequence"/>
</dbReference>
<reference evidence="2" key="2">
    <citation type="submission" date="2024-04" db="EMBL/GenBank/DDBJ databases">
        <authorList>
            <person name="Chen Y."/>
            <person name="Shah S."/>
            <person name="Dougan E. K."/>
            <person name="Thang M."/>
            <person name="Chan C."/>
        </authorList>
    </citation>
    <scope>NUCLEOTIDE SEQUENCE [LARGE SCALE GENOMIC DNA]</scope>
</reference>